<proteinExistence type="predicted"/>
<name>A0A7G2IV58_CITFR</name>
<accession>A0A7G2IV58</accession>
<protein>
    <submittedName>
        <fullName evidence="1">Uncharacterized protein</fullName>
    </submittedName>
</protein>
<dbReference type="EMBL" id="CBWP010000081">
    <property type="protein sequence ID" value="CDL41057.1"/>
    <property type="molecule type" value="Genomic_DNA"/>
</dbReference>
<comment type="caution">
    <text evidence="1">The sequence shown here is derived from an EMBL/GenBank/DDBJ whole genome shotgun (WGS) entry which is preliminary data.</text>
</comment>
<dbReference type="Proteomes" id="UP000019194">
    <property type="component" value="Unassembled WGS sequence"/>
</dbReference>
<sequence>MRSIILDKNVSLSVFVLAITKTKNTLQRIPSNKRHSAHK</sequence>
<evidence type="ECO:0000313" key="1">
    <source>
        <dbReference type="EMBL" id="CDL41057.1"/>
    </source>
</evidence>
<dbReference type="AlphaFoldDB" id="A0A7G2IV58"/>
<reference evidence="1 2" key="1">
    <citation type="submission" date="2013-10" db="EMBL/GenBank/DDBJ databases">
        <title>Antibiotic resistance diversity of beta-lactamase producers in the General Hospital Vienna.</title>
        <authorList>
            <person name="Barisic I."/>
            <person name="Mitteregger D."/>
            <person name="Hirschl A.M."/>
            <person name="Noehammer C."/>
            <person name="Wiesinger-Mayr H."/>
        </authorList>
    </citation>
    <scope>NUCLEOTIDE SEQUENCE [LARGE SCALE GENOMIC DNA]</scope>
    <source>
        <strain evidence="1 2">ISC11</strain>
    </source>
</reference>
<evidence type="ECO:0000313" key="2">
    <source>
        <dbReference type="Proteomes" id="UP000019194"/>
    </source>
</evidence>
<organism evidence="1 2">
    <name type="scientific">Citrobacter freundii</name>
    <dbReference type="NCBI Taxonomy" id="546"/>
    <lineage>
        <taxon>Bacteria</taxon>
        <taxon>Pseudomonadati</taxon>
        <taxon>Pseudomonadota</taxon>
        <taxon>Gammaproteobacteria</taxon>
        <taxon>Enterobacterales</taxon>
        <taxon>Enterobacteriaceae</taxon>
        <taxon>Citrobacter</taxon>
        <taxon>Citrobacter freundii complex</taxon>
    </lineage>
</organism>